<protein>
    <submittedName>
        <fullName evidence="1">Uncharacterized protein</fullName>
    </submittedName>
</protein>
<gene>
    <name evidence="1" type="ORF">ABS772_18810</name>
</gene>
<dbReference type="EMBL" id="JBELQE010000094">
    <property type="protein sequence ID" value="MER2251973.1"/>
    <property type="molecule type" value="Genomic_DNA"/>
</dbReference>
<keyword evidence="2" id="KW-1185">Reference proteome</keyword>
<sequence>MKGRTFVLCFISAILLTLAAMIALPAVALLGMRAPPLTPATPPLLQGVKAAGGWFSEGCRDPAAATVFAGLREAVSPDLTTRLASTFPAGSEADALQAALLAQGFRMKEPCRDDPAVHRAAFVQTGGGLAFPVRAVVAWKRTATGQIAWVKGFVSYQGL</sequence>
<organism evidence="1 2">
    <name type="scientific">Methylorubrum podarium</name>
    <dbReference type="NCBI Taxonomy" id="200476"/>
    <lineage>
        <taxon>Bacteria</taxon>
        <taxon>Pseudomonadati</taxon>
        <taxon>Pseudomonadota</taxon>
        <taxon>Alphaproteobacteria</taxon>
        <taxon>Hyphomicrobiales</taxon>
        <taxon>Methylobacteriaceae</taxon>
        <taxon>Methylorubrum</taxon>
    </lineage>
</organism>
<dbReference type="RefSeq" id="WP_350396341.1">
    <property type="nucleotide sequence ID" value="NZ_JBELQE010000094.1"/>
</dbReference>
<comment type="caution">
    <text evidence="1">The sequence shown here is derived from an EMBL/GenBank/DDBJ whole genome shotgun (WGS) entry which is preliminary data.</text>
</comment>
<dbReference type="Proteomes" id="UP001480955">
    <property type="component" value="Unassembled WGS sequence"/>
</dbReference>
<reference evidence="1 2" key="1">
    <citation type="submission" date="2024-06" db="EMBL/GenBank/DDBJ databases">
        <authorList>
            <person name="Campbell A.G."/>
        </authorList>
    </citation>
    <scope>NUCLEOTIDE SEQUENCE [LARGE SCALE GENOMIC DNA]</scope>
    <source>
        <strain evidence="1 2">EM12</strain>
    </source>
</reference>
<accession>A0ABV1QRN7</accession>
<proteinExistence type="predicted"/>
<name>A0ABV1QRN7_9HYPH</name>
<evidence type="ECO:0000313" key="2">
    <source>
        <dbReference type="Proteomes" id="UP001480955"/>
    </source>
</evidence>
<evidence type="ECO:0000313" key="1">
    <source>
        <dbReference type="EMBL" id="MER2251973.1"/>
    </source>
</evidence>